<evidence type="ECO:0000256" key="1">
    <source>
        <dbReference type="ARBA" id="ARBA00001798"/>
    </source>
</evidence>
<evidence type="ECO:0000256" key="3">
    <source>
        <dbReference type="ARBA" id="ARBA00012251"/>
    </source>
</evidence>
<dbReference type="SMART" id="SM00591">
    <property type="entry name" value="RWD"/>
    <property type="match status" value="1"/>
</dbReference>
<dbReference type="InterPro" id="IPR044066">
    <property type="entry name" value="TRIAD_supradom"/>
</dbReference>
<comment type="pathway">
    <text evidence="2">Protein modification; protein ubiquitination.</text>
</comment>
<dbReference type="GO" id="GO:0061630">
    <property type="term" value="F:ubiquitin protein ligase activity"/>
    <property type="evidence" value="ECO:0007669"/>
    <property type="project" value="UniProtKB-EC"/>
</dbReference>
<reference evidence="12" key="1">
    <citation type="submission" date="2016-11" db="UniProtKB">
        <authorList>
            <consortium name="WormBaseParasite"/>
        </authorList>
    </citation>
    <scope>IDENTIFICATION</scope>
    <source>
        <strain evidence="12">pt0022</strain>
    </source>
</reference>
<comment type="catalytic activity">
    <reaction evidence="1">
        <text>[E2 ubiquitin-conjugating enzyme]-S-ubiquitinyl-L-cysteine + [acceptor protein]-L-lysine = [E2 ubiquitin-conjugating enzyme]-L-cysteine + [acceptor protein]-N(6)-ubiquitinyl-L-lysine.</text>
        <dbReference type="EC" id="2.3.2.31"/>
    </reaction>
</comment>
<accession>A0A1I8ETP8</accession>
<dbReference type="InterPro" id="IPR002867">
    <property type="entry name" value="IBR_dom"/>
</dbReference>
<sequence>MAVVDDTDRKDQLNEVQALESIYSGTPEWFSYSTDNDSQIKGCITVVLSKIDDGIAIHADGKIIHVYHLPPLLLFFTFPQDYPSHSMPLFSLHASWLDSVTRQRLREILINSWTNYLGMPILFTWIELLKEETMHIVLSQKNIDLNKIVLEEDENEAMRKGSAELLKTFIEFNDRAIQNDFENEWYDCEVVSSNILIIAGHFLKDPTYHYCRKNIPDVCFSLKSGKECVRFMPCGHVFCTDCTSDYYRQKLHDNLIQQLQCLNSGCDSSATQTQIRQVLTDKEFEIYEQRLLEMALDLMSDVVICPRISCQAPVIVDGGENSSLASCSLCHYSFCILCKKAYHGIELCSLNEESRRKMLSQAAVATPAQLEEIYRRFGGKKKFEQLLQVLKSEEWIKYNSKACPSCHAKIEKNSGCNKMICTKCGHYFCWLCGIVLDKRDPYSHFNTPGPGSCHNRLFEGMISNTISTSINHLFV</sequence>
<keyword evidence="4" id="KW-0808">Transferase</keyword>
<name>A0A1I8ETP8_WUCBA</name>
<evidence type="ECO:0000313" key="12">
    <source>
        <dbReference type="WBParaSite" id="maker-PairedContig_4578-snap-gene-0.23-mRNA-1"/>
    </source>
</evidence>
<dbReference type="SUPFAM" id="SSF54495">
    <property type="entry name" value="UBC-like"/>
    <property type="match status" value="1"/>
</dbReference>
<evidence type="ECO:0000256" key="4">
    <source>
        <dbReference type="ARBA" id="ARBA00022679"/>
    </source>
</evidence>
<evidence type="ECO:0000256" key="6">
    <source>
        <dbReference type="ARBA" id="ARBA00022737"/>
    </source>
</evidence>
<evidence type="ECO:0000259" key="11">
    <source>
        <dbReference type="PROSITE" id="PS51873"/>
    </source>
</evidence>
<feature type="domain" description="RING-type" evidence="11">
    <location>
        <begin position="212"/>
        <end position="457"/>
    </location>
</feature>
<evidence type="ECO:0000256" key="2">
    <source>
        <dbReference type="ARBA" id="ARBA00004906"/>
    </source>
</evidence>
<feature type="domain" description="RWD" evidence="10">
    <location>
        <begin position="14"/>
        <end position="136"/>
    </location>
</feature>
<dbReference type="EC" id="2.3.2.31" evidence="3"/>
<dbReference type="Gene3D" id="3.30.40.10">
    <property type="entry name" value="Zinc/RING finger domain, C3HC4 (zinc finger)"/>
    <property type="match status" value="1"/>
</dbReference>
<dbReference type="CDD" id="cd20354">
    <property type="entry name" value="Rcat_RBR_RNF14"/>
    <property type="match status" value="1"/>
</dbReference>
<protein>
    <recommendedName>
        <fullName evidence="3">RBR-type E3 ubiquitin transferase</fullName>
        <ecNumber evidence="3">2.3.2.31</ecNumber>
    </recommendedName>
</protein>
<proteinExistence type="predicted"/>
<dbReference type="CDD" id="cd20341">
    <property type="entry name" value="BRcat_RBR_RNF14"/>
    <property type="match status" value="1"/>
</dbReference>
<dbReference type="CDD" id="cd23820">
    <property type="entry name" value="RWD_RNF14"/>
    <property type="match status" value="1"/>
</dbReference>
<evidence type="ECO:0000256" key="9">
    <source>
        <dbReference type="ARBA" id="ARBA00022833"/>
    </source>
</evidence>
<dbReference type="Pfam" id="PF05773">
    <property type="entry name" value="RWD"/>
    <property type="match status" value="1"/>
</dbReference>
<dbReference type="PROSITE" id="PS50908">
    <property type="entry name" value="RWD"/>
    <property type="match status" value="1"/>
</dbReference>
<evidence type="ECO:0000256" key="5">
    <source>
        <dbReference type="ARBA" id="ARBA00022723"/>
    </source>
</evidence>
<dbReference type="WBParaSite" id="maker-PairedContig_4578-snap-gene-0.23-mRNA-1">
    <property type="protein sequence ID" value="maker-PairedContig_4578-snap-gene-0.23-mRNA-1"/>
    <property type="gene ID" value="maker-PairedContig_4578-snap-gene-0.23"/>
</dbReference>
<dbReference type="Pfam" id="PF22191">
    <property type="entry name" value="IBR_1"/>
    <property type="match status" value="1"/>
</dbReference>
<dbReference type="Pfam" id="PF01485">
    <property type="entry name" value="IBR"/>
    <property type="match status" value="1"/>
</dbReference>
<dbReference type="Gene3D" id="1.20.120.1750">
    <property type="match status" value="1"/>
</dbReference>
<dbReference type="InterPro" id="IPR031127">
    <property type="entry name" value="E3_UB_ligase_RBR"/>
</dbReference>
<evidence type="ECO:0000256" key="8">
    <source>
        <dbReference type="ARBA" id="ARBA00022786"/>
    </source>
</evidence>
<dbReference type="GO" id="GO:0008270">
    <property type="term" value="F:zinc ion binding"/>
    <property type="evidence" value="ECO:0007669"/>
    <property type="project" value="UniProtKB-KW"/>
</dbReference>
<dbReference type="SUPFAM" id="SSF57850">
    <property type="entry name" value="RING/U-box"/>
    <property type="match status" value="3"/>
</dbReference>
<dbReference type="Gene3D" id="2.20.25.20">
    <property type="match status" value="1"/>
</dbReference>
<dbReference type="PANTHER" id="PTHR11685">
    <property type="entry name" value="RBR FAMILY RING FINGER AND IBR DOMAIN-CONTAINING"/>
    <property type="match status" value="1"/>
</dbReference>
<keyword evidence="9" id="KW-0862">Zinc</keyword>
<keyword evidence="6" id="KW-0677">Repeat</keyword>
<dbReference type="Gene3D" id="3.10.110.10">
    <property type="entry name" value="Ubiquitin Conjugating Enzyme"/>
    <property type="match status" value="1"/>
</dbReference>
<dbReference type="InterPro" id="IPR013083">
    <property type="entry name" value="Znf_RING/FYVE/PHD"/>
</dbReference>
<keyword evidence="8" id="KW-0833">Ubl conjugation pathway</keyword>
<dbReference type="InterPro" id="IPR006575">
    <property type="entry name" value="RWD_dom"/>
</dbReference>
<dbReference type="GO" id="GO:0016567">
    <property type="term" value="P:protein ubiquitination"/>
    <property type="evidence" value="ECO:0007669"/>
    <property type="project" value="InterPro"/>
</dbReference>
<dbReference type="PROSITE" id="PS51873">
    <property type="entry name" value="TRIAD"/>
    <property type="match status" value="1"/>
</dbReference>
<evidence type="ECO:0000256" key="7">
    <source>
        <dbReference type="ARBA" id="ARBA00022771"/>
    </source>
</evidence>
<dbReference type="SMART" id="SM00647">
    <property type="entry name" value="IBR"/>
    <property type="match status" value="2"/>
</dbReference>
<keyword evidence="5" id="KW-0479">Metal-binding</keyword>
<dbReference type="InterPro" id="IPR016135">
    <property type="entry name" value="UBQ-conjugating_enzyme/RWD"/>
</dbReference>
<dbReference type="InterPro" id="IPR047548">
    <property type="entry name" value="Rcat_RBR_RNF14"/>
</dbReference>
<keyword evidence="7" id="KW-0863">Zinc-finger</keyword>
<evidence type="ECO:0000259" key="10">
    <source>
        <dbReference type="PROSITE" id="PS50908"/>
    </source>
</evidence>
<organism evidence="12">
    <name type="scientific">Wuchereria bancrofti</name>
    <dbReference type="NCBI Taxonomy" id="6293"/>
    <lineage>
        <taxon>Eukaryota</taxon>
        <taxon>Metazoa</taxon>
        <taxon>Ecdysozoa</taxon>
        <taxon>Nematoda</taxon>
        <taxon>Chromadorea</taxon>
        <taxon>Rhabditida</taxon>
        <taxon>Spirurina</taxon>
        <taxon>Spiruromorpha</taxon>
        <taxon>Filarioidea</taxon>
        <taxon>Onchocercidae</taxon>
        <taxon>Wuchereria</taxon>
    </lineage>
</organism>
<dbReference type="STRING" id="6293.A0A1I8ETP8"/>
<dbReference type="AlphaFoldDB" id="A0A1I8ETP8"/>